<accession>A0A6J5QQP8</accession>
<gene>
    <name evidence="3" type="ORF">UFOVP1081_50</name>
    <name evidence="4" type="ORF">UFOVP1433_50</name>
    <name evidence="2" type="ORF">UFOVP553_50</name>
</gene>
<evidence type="ECO:0000313" key="4">
    <source>
        <dbReference type="EMBL" id="CAB4213064.1"/>
    </source>
</evidence>
<evidence type="ECO:0000256" key="1">
    <source>
        <dbReference type="SAM" id="MobiDB-lite"/>
    </source>
</evidence>
<dbReference type="EMBL" id="LR797392">
    <property type="protein sequence ID" value="CAB4213064.1"/>
    <property type="molecule type" value="Genomic_DNA"/>
</dbReference>
<sequence>MVEALPFPKTSSRRQTPRPGRVRSPKHLGLIGGMACCICGRRPAQVHHLIAGPELKARGLKAGDNWTIPLCVIHHTELHAAGDERGYLRQHAIDGQALAAELWARPEPDF</sequence>
<dbReference type="EMBL" id="LR796529">
    <property type="protein sequence ID" value="CAB4149934.1"/>
    <property type="molecule type" value="Genomic_DNA"/>
</dbReference>
<organism evidence="3">
    <name type="scientific">uncultured Caudovirales phage</name>
    <dbReference type="NCBI Taxonomy" id="2100421"/>
    <lineage>
        <taxon>Viruses</taxon>
        <taxon>Duplodnaviria</taxon>
        <taxon>Heunggongvirae</taxon>
        <taxon>Uroviricota</taxon>
        <taxon>Caudoviricetes</taxon>
        <taxon>Peduoviridae</taxon>
        <taxon>Maltschvirus</taxon>
        <taxon>Maltschvirus maltsch</taxon>
    </lineage>
</organism>
<dbReference type="Pfam" id="PF06147">
    <property type="entry name" value="DUF968"/>
    <property type="match status" value="1"/>
</dbReference>
<dbReference type="InterPro" id="IPR010373">
    <property type="entry name" value="DUF968"/>
</dbReference>
<proteinExistence type="predicted"/>
<evidence type="ECO:0000313" key="3">
    <source>
        <dbReference type="EMBL" id="CAB4183318.1"/>
    </source>
</evidence>
<reference evidence="3" key="1">
    <citation type="submission" date="2020-05" db="EMBL/GenBank/DDBJ databases">
        <authorList>
            <person name="Chiriac C."/>
            <person name="Salcher M."/>
            <person name="Ghai R."/>
            <person name="Kavagutti S V."/>
        </authorList>
    </citation>
    <scope>NUCLEOTIDE SEQUENCE</scope>
</reference>
<name>A0A6J5QQP8_9CAUD</name>
<dbReference type="EMBL" id="LR797038">
    <property type="protein sequence ID" value="CAB4183318.1"/>
    <property type="molecule type" value="Genomic_DNA"/>
</dbReference>
<feature type="compositionally biased region" description="Basic residues" evidence="1">
    <location>
        <begin position="11"/>
        <end position="26"/>
    </location>
</feature>
<protein>
    <recommendedName>
        <fullName evidence="5">DUF968 domain-containing protein</fullName>
    </recommendedName>
</protein>
<feature type="region of interest" description="Disordered" evidence="1">
    <location>
        <begin position="1"/>
        <end position="26"/>
    </location>
</feature>
<evidence type="ECO:0000313" key="2">
    <source>
        <dbReference type="EMBL" id="CAB4149934.1"/>
    </source>
</evidence>
<evidence type="ECO:0008006" key="5">
    <source>
        <dbReference type="Google" id="ProtNLM"/>
    </source>
</evidence>
<dbReference type="Gene3D" id="3.30.40.190">
    <property type="match status" value="1"/>
</dbReference>